<dbReference type="STRING" id="164328.H3GNP7"/>
<evidence type="ECO:0008006" key="4">
    <source>
        <dbReference type="Google" id="ProtNLM"/>
    </source>
</evidence>
<dbReference type="EnsemblProtists" id="Phyra78244">
    <property type="protein sequence ID" value="Phyra78244"/>
    <property type="gene ID" value="Phyra78244"/>
</dbReference>
<dbReference type="Proteomes" id="UP000005238">
    <property type="component" value="Unassembled WGS sequence"/>
</dbReference>
<dbReference type="AlphaFoldDB" id="H3GNP7"/>
<evidence type="ECO:0000313" key="3">
    <source>
        <dbReference type="Proteomes" id="UP000005238"/>
    </source>
</evidence>
<feature type="region of interest" description="Disordered" evidence="1">
    <location>
        <begin position="62"/>
        <end position="86"/>
    </location>
</feature>
<reference evidence="3" key="1">
    <citation type="journal article" date="2006" name="Science">
        <title>Phytophthora genome sequences uncover evolutionary origins and mechanisms of pathogenesis.</title>
        <authorList>
            <person name="Tyler B.M."/>
            <person name="Tripathy S."/>
            <person name="Zhang X."/>
            <person name="Dehal P."/>
            <person name="Jiang R.H."/>
            <person name="Aerts A."/>
            <person name="Arredondo F.D."/>
            <person name="Baxter L."/>
            <person name="Bensasson D."/>
            <person name="Beynon J.L."/>
            <person name="Chapman J."/>
            <person name="Damasceno C.M."/>
            <person name="Dorrance A.E."/>
            <person name="Dou D."/>
            <person name="Dickerman A.W."/>
            <person name="Dubchak I.L."/>
            <person name="Garbelotto M."/>
            <person name="Gijzen M."/>
            <person name="Gordon S.G."/>
            <person name="Govers F."/>
            <person name="Grunwald N.J."/>
            <person name="Huang W."/>
            <person name="Ivors K.L."/>
            <person name="Jones R.W."/>
            <person name="Kamoun S."/>
            <person name="Krampis K."/>
            <person name="Lamour K.H."/>
            <person name="Lee M.K."/>
            <person name="McDonald W.H."/>
            <person name="Medina M."/>
            <person name="Meijer H.J."/>
            <person name="Nordberg E.K."/>
            <person name="Maclean D.J."/>
            <person name="Ospina-Giraldo M.D."/>
            <person name="Morris P.F."/>
            <person name="Phuntumart V."/>
            <person name="Putnam N.H."/>
            <person name="Rash S."/>
            <person name="Rose J.K."/>
            <person name="Sakihama Y."/>
            <person name="Salamov A.A."/>
            <person name="Savidor A."/>
            <person name="Scheuring C.F."/>
            <person name="Smith B.M."/>
            <person name="Sobral B.W."/>
            <person name="Terry A."/>
            <person name="Torto-Alalibo T.A."/>
            <person name="Win J."/>
            <person name="Xu Z."/>
            <person name="Zhang H."/>
            <person name="Grigoriev I.V."/>
            <person name="Rokhsar D.S."/>
            <person name="Boore J.L."/>
        </authorList>
    </citation>
    <scope>NUCLEOTIDE SEQUENCE [LARGE SCALE GENOMIC DNA]</scope>
    <source>
        <strain evidence="3">Pr102</strain>
    </source>
</reference>
<dbReference type="PANTHER" id="PTHR21610:SF9">
    <property type="entry name" value="VON WILLEBRAND FACTOR A DOMAIN-CONTAINING PROTEIN 8"/>
    <property type="match status" value="1"/>
</dbReference>
<dbReference type="VEuPathDB" id="FungiDB:KRP22_2731"/>
<dbReference type="eggNOG" id="KOG1808">
    <property type="taxonomic scope" value="Eukaryota"/>
</dbReference>
<accession>H3GNP7</accession>
<evidence type="ECO:0000313" key="2">
    <source>
        <dbReference type="EnsemblProtists" id="Phyra78244"/>
    </source>
</evidence>
<name>H3GNP7_PHYRM</name>
<sequence length="392" mass="43771">MPVFSLYPPNTTSLSDNVICAVTQRSNSNRRHAAVAMIETPPEAMNAQAPFQACTKPCMANEATSTSKHQQNTRAQRERRRVNQARYRKKQRMLTLALESANSKLRQEVEELKLKRCNTHIGIPTTQTVWTVAMHYFRIFRFGLRSPPPLLRDFVLSFLQNAMAPDVTDGSICGVDALLENWSLFSVYFDNINIQLERLEIGGSVNLVMATTTTTVTISADTLRRVFPHLVANEEGNSLATKLQGRCISMRGGESPEIPFVEFGAPPVDRKERLQVLQKMVAHTQYCQSGDHTVKAVERGVKRVAALEGDDRFVFVVSDANLERYGIEPGYLGRKLLAEPGVQAHALFIASFADEAERIRRELPAGRGHVCLDTSDLPRMFKQIFTSAFGGS</sequence>
<feature type="compositionally biased region" description="Polar residues" evidence="1">
    <location>
        <begin position="62"/>
        <end position="74"/>
    </location>
</feature>
<dbReference type="VEuPathDB" id="FungiDB:KRP23_5705"/>
<dbReference type="PANTHER" id="PTHR21610">
    <property type="entry name" value="VON WILLEBRAND FACTOR A DOMAIN-CONTAINING PROTEIN 8"/>
    <property type="match status" value="1"/>
</dbReference>
<evidence type="ECO:0000256" key="1">
    <source>
        <dbReference type="SAM" id="MobiDB-lite"/>
    </source>
</evidence>
<dbReference type="VEuPathDB" id="FungiDB:KRP22_5089"/>
<dbReference type="InParanoid" id="H3GNP7"/>
<feature type="compositionally biased region" description="Basic residues" evidence="1">
    <location>
        <begin position="77"/>
        <end position="86"/>
    </location>
</feature>
<dbReference type="EMBL" id="DS566027">
    <property type="status" value="NOT_ANNOTATED_CDS"/>
    <property type="molecule type" value="Genomic_DNA"/>
</dbReference>
<reference evidence="2" key="2">
    <citation type="submission" date="2015-06" db="UniProtKB">
        <authorList>
            <consortium name="EnsemblProtists"/>
        </authorList>
    </citation>
    <scope>IDENTIFICATION</scope>
    <source>
        <strain evidence="2">Pr102</strain>
    </source>
</reference>
<dbReference type="CDD" id="cd14686">
    <property type="entry name" value="bZIP"/>
    <property type="match status" value="1"/>
</dbReference>
<proteinExistence type="predicted"/>
<organism evidence="2 3">
    <name type="scientific">Phytophthora ramorum</name>
    <name type="common">Sudden oak death agent</name>
    <dbReference type="NCBI Taxonomy" id="164328"/>
    <lineage>
        <taxon>Eukaryota</taxon>
        <taxon>Sar</taxon>
        <taxon>Stramenopiles</taxon>
        <taxon>Oomycota</taxon>
        <taxon>Peronosporomycetes</taxon>
        <taxon>Peronosporales</taxon>
        <taxon>Peronosporaceae</taxon>
        <taxon>Phytophthora</taxon>
    </lineage>
</organism>
<dbReference type="HOGENOM" id="CLU_704908_0_0_1"/>
<dbReference type="VEuPathDB" id="FungiDB:KRP23_12587"/>
<keyword evidence="3" id="KW-1185">Reference proteome</keyword>
<dbReference type="InterPro" id="IPR039891">
    <property type="entry name" value="VWA8"/>
</dbReference>
<protein>
    <recommendedName>
        <fullName evidence="4">BZIP domain-containing protein</fullName>
    </recommendedName>
</protein>